<dbReference type="GO" id="GO:0016787">
    <property type="term" value="F:hydrolase activity"/>
    <property type="evidence" value="ECO:0007669"/>
    <property type="project" value="UniProtKB-KW"/>
</dbReference>
<sequence length="249" mass="28284">METLSLGGSRYFMTLVDDHSRYVFVYILKVKGLVKKYFAEFKVLVECQTGRKIKAIRSDNGTEICDSAVSQLLKQAGIVHQRSNNYTPQQNSRVERAQRTLVEKARSLLADANLGKEFWGKAVVTACYLMNRSPSRALNGKTPYEIWHGEQPDLSHLCVFGCPAWVHIPKEKRKKRDPKSERLVFVGYPEGRKGYRLLDSVTRRAVNSRDVHFVEKPVASAPRTNHVPLARNSDNIGFVEIPMISSPTY</sequence>
<keyword evidence="9" id="KW-0233">DNA recombination</keyword>
<dbReference type="InterPro" id="IPR001584">
    <property type="entry name" value="Integrase_cat-core"/>
</dbReference>
<keyword evidence="12" id="KW-1185">Reference proteome</keyword>
<keyword evidence="5" id="KW-0460">Magnesium</keyword>
<evidence type="ECO:0000256" key="8">
    <source>
        <dbReference type="ARBA" id="ARBA00022932"/>
    </source>
</evidence>
<evidence type="ECO:0000256" key="3">
    <source>
        <dbReference type="ARBA" id="ARBA00022759"/>
    </source>
</evidence>
<keyword evidence="4" id="KW-0378">Hydrolase</keyword>
<dbReference type="GO" id="GO:0003676">
    <property type="term" value="F:nucleic acid binding"/>
    <property type="evidence" value="ECO:0007669"/>
    <property type="project" value="InterPro"/>
</dbReference>
<dbReference type="InterPro" id="IPR039537">
    <property type="entry name" value="Retrotran_Ty1/copia-like"/>
</dbReference>
<keyword evidence="3" id="KW-0255">Endonuclease</keyword>
<dbReference type="EMBL" id="CADCXU010035400">
    <property type="protein sequence ID" value="CAB0020554.1"/>
    <property type="molecule type" value="Genomic_DNA"/>
</dbReference>
<evidence type="ECO:0000256" key="6">
    <source>
        <dbReference type="ARBA" id="ARBA00022908"/>
    </source>
</evidence>
<feature type="domain" description="Integrase catalytic" evidence="10">
    <location>
        <begin position="1"/>
        <end position="151"/>
    </location>
</feature>
<dbReference type="AlphaFoldDB" id="A0A6H5HV20"/>
<dbReference type="SUPFAM" id="SSF53098">
    <property type="entry name" value="Ribonuclease H-like"/>
    <property type="match status" value="1"/>
</dbReference>
<keyword evidence="7" id="KW-0695">RNA-directed DNA polymerase</keyword>
<keyword evidence="8" id="KW-0808">Transferase</keyword>
<evidence type="ECO:0000259" key="10">
    <source>
        <dbReference type="PROSITE" id="PS50994"/>
    </source>
</evidence>
<gene>
    <name evidence="11" type="ORF">NTEN_LOCUS24127</name>
</gene>
<evidence type="ECO:0000256" key="5">
    <source>
        <dbReference type="ARBA" id="ARBA00022842"/>
    </source>
</evidence>
<dbReference type="InterPro" id="IPR036397">
    <property type="entry name" value="RNaseH_sf"/>
</dbReference>
<dbReference type="GO" id="GO:0046872">
    <property type="term" value="F:metal ion binding"/>
    <property type="evidence" value="ECO:0007669"/>
    <property type="project" value="UniProtKB-KW"/>
</dbReference>
<evidence type="ECO:0000256" key="7">
    <source>
        <dbReference type="ARBA" id="ARBA00022918"/>
    </source>
</evidence>
<keyword evidence="2" id="KW-0479">Metal-binding</keyword>
<evidence type="ECO:0000256" key="1">
    <source>
        <dbReference type="ARBA" id="ARBA00022722"/>
    </source>
</evidence>
<dbReference type="GO" id="GO:0004519">
    <property type="term" value="F:endonuclease activity"/>
    <property type="evidence" value="ECO:0007669"/>
    <property type="project" value="UniProtKB-KW"/>
</dbReference>
<keyword evidence="6" id="KW-0229">DNA integration</keyword>
<dbReference type="OrthoDB" id="6629191at2759"/>
<dbReference type="Gene3D" id="3.30.420.10">
    <property type="entry name" value="Ribonuclease H-like superfamily/Ribonuclease H"/>
    <property type="match status" value="1"/>
</dbReference>
<evidence type="ECO:0000256" key="9">
    <source>
        <dbReference type="ARBA" id="ARBA00023172"/>
    </source>
</evidence>
<dbReference type="Pfam" id="PF00665">
    <property type="entry name" value="rve"/>
    <property type="match status" value="1"/>
</dbReference>
<keyword evidence="8" id="KW-0239">DNA-directed DNA polymerase</keyword>
<organism evidence="11 12">
    <name type="scientific">Nesidiocoris tenuis</name>
    <dbReference type="NCBI Taxonomy" id="355587"/>
    <lineage>
        <taxon>Eukaryota</taxon>
        <taxon>Metazoa</taxon>
        <taxon>Ecdysozoa</taxon>
        <taxon>Arthropoda</taxon>
        <taxon>Hexapoda</taxon>
        <taxon>Insecta</taxon>
        <taxon>Pterygota</taxon>
        <taxon>Neoptera</taxon>
        <taxon>Paraneoptera</taxon>
        <taxon>Hemiptera</taxon>
        <taxon>Heteroptera</taxon>
        <taxon>Panheteroptera</taxon>
        <taxon>Cimicomorpha</taxon>
        <taxon>Miridae</taxon>
        <taxon>Dicyphina</taxon>
        <taxon>Nesidiocoris</taxon>
    </lineage>
</organism>
<protein>
    <recommendedName>
        <fullName evidence="10">Integrase catalytic domain-containing protein</fullName>
    </recommendedName>
</protein>
<dbReference type="InterPro" id="IPR057670">
    <property type="entry name" value="SH3_retrovirus"/>
</dbReference>
<accession>A0A6H5HV20</accession>
<evidence type="ECO:0000313" key="12">
    <source>
        <dbReference type="Proteomes" id="UP000479000"/>
    </source>
</evidence>
<dbReference type="PANTHER" id="PTHR42648:SF11">
    <property type="entry name" value="TRANSPOSON TY4-P GAG-POL POLYPROTEIN"/>
    <property type="match status" value="1"/>
</dbReference>
<dbReference type="GO" id="GO:0015074">
    <property type="term" value="P:DNA integration"/>
    <property type="evidence" value="ECO:0007669"/>
    <property type="project" value="UniProtKB-KW"/>
</dbReference>
<dbReference type="Proteomes" id="UP000479000">
    <property type="component" value="Unassembled WGS sequence"/>
</dbReference>
<keyword evidence="1" id="KW-0540">Nuclease</keyword>
<dbReference type="GO" id="GO:0003964">
    <property type="term" value="F:RNA-directed DNA polymerase activity"/>
    <property type="evidence" value="ECO:0007669"/>
    <property type="project" value="UniProtKB-KW"/>
</dbReference>
<dbReference type="GO" id="GO:0006310">
    <property type="term" value="P:DNA recombination"/>
    <property type="evidence" value="ECO:0007669"/>
    <property type="project" value="UniProtKB-KW"/>
</dbReference>
<evidence type="ECO:0000256" key="4">
    <source>
        <dbReference type="ARBA" id="ARBA00022801"/>
    </source>
</evidence>
<dbReference type="GO" id="GO:0003887">
    <property type="term" value="F:DNA-directed DNA polymerase activity"/>
    <property type="evidence" value="ECO:0007669"/>
    <property type="project" value="UniProtKB-KW"/>
</dbReference>
<reference evidence="11 12" key="1">
    <citation type="submission" date="2020-02" db="EMBL/GenBank/DDBJ databases">
        <authorList>
            <person name="Ferguson B K."/>
        </authorList>
    </citation>
    <scope>NUCLEOTIDE SEQUENCE [LARGE SCALE GENOMIC DNA]</scope>
</reference>
<evidence type="ECO:0000313" key="11">
    <source>
        <dbReference type="EMBL" id="CAB0020554.1"/>
    </source>
</evidence>
<dbReference type="PANTHER" id="PTHR42648">
    <property type="entry name" value="TRANSPOSASE, PUTATIVE-RELATED"/>
    <property type="match status" value="1"/>
</dbReference>
<evidence type="ECO:0000256" key="2">
    <source>
        <dbReference type="ARBA" id="ARBA00022723"/>
    </source>
</evidence>
<dbReference type="Pfam" id="PF25597">
    <property type="entry name" value="SH3_retrovirus"/>
    <property type="match status" value="1"/>
</dbReference>
<proteinExistence type="predicted"/>
<keyword evidence="8" id="KW-0548">Nucleotidyltransferase</keyword>
<name>A0A6H5HV20_9HEMI</name>
<dbReference type="InterPro" id="IPR012337">
    <property type="entry name" value="RNaseH-like_sf"/>
</dbReference>
<dbReference type="PROSITE" id="PS50994">
    <property type="entry name" value="INTEGRASE"/>
    <property type="match status" value="1"/>
</dbReference>